<name>A0A8C5AD07_GADMO</name>
<proteinExistence type="predicted"/>
<evidence type="ECO:0000313" key="4">
    <source>
        <dbReference type="Proteomes" id="UP000694546"/>
    </source>
</evidence>
<dbReference type="Ensembl" id="ENSGMOT00000041110.1">
    <property type="protein sequence ID" value="ENSGMOP00000030378.1"/>
    <property type="gene ID" value="ENSGMOG00000025062.1"/>
</dbReference>
<dbReference type="GeneTree" id="ENSGT01030000238978"/>
<evidence type="ECO:0000313" key="3">
    <source>
        <dbReference type="Ensembl" id="ENSGMOP00000030378.1"/>
    </source>
</evidence>
<dbReference type="AlphaFoldDB" id="A0A8C5AD07"/>
<evidence type="ECO:0000256" key="1">
    <source>
        <dbReference type="SAM" id="MobiDB-lite"/>
    </source>
</evidence>
<dbReference type="OMA" id="CFSPIRE"/>
<evidence type="ECO:0000259" key="2">
    <source>
        <dbReference type="Pfam" id="PF13472"/>
    </source>
</evidence>
<dbReference type="InterPro" id="IPR013830">
    <property type="entry name" value="SGNH_hydro"/>
</dbReference>
<reference evidence="3" key="1">
    <citation type="submission" date="2025-08" db="UniProtKB">
        <authorList>
            <consortium name="Ensembl"/>
        </authorList>
    </citation>
    <scope>IDENTIFICATION</scope>
</reference>
<reference evidence="3" key="2">
    <citation type="submission" date="2025-09" db="UniProtKB">
        <authorList>
            <consortium name="Ensembl"/>
        </authorList>
    </citation>
    <scope>IDENTIFICATION</scope>
</reference>
<feature type="compositionally biased region" description="Polar residues" evidence="1">
    <location>
        <begin position="54"/>
        <end position="71"/>
    </location>
</feature>
<dbReference type="Gene3D" id="3.40.50.12690">
    <property type="match status" value="1"/>
</dbReference>
<sequence>PPLPALGVRPGQVSVRGSQLGPRIRYSNFRAAVSRRSAPEAELPEAEPDGASPLQPSVEQPLQGASGTTATTHCIPGPKIPVIQPLFPPSTLIIGDSITRHLRFLNVITRCMPGALVTDVLAELRDMLPTLPSTIRRIIVHVGSDDSARCQSELTKTDFSVLISYLKQCDKSVFVSGPIPTIGRGNERFSRLLSLNTWLRDTCGETNVGFIENFDVFWNRQSLYLRDGLHPNAKGSRLLAANIHYTMTCIDTSRCSRHAQK</sequence>
<dbReference type="Pfam" id="PF13472">
    <property type="entry name" value="Lipase_GDSL_2"/>
    <property type="match status" value="1"/>
</dbReference>
<keyword evidence="4" id="KW-1185">Reference proteome</keyword>
<dbReference type="CDD" id="cd00229">
    <property type="entry name" value="SGNH_hydrolase"/>
    <property type="match status" value="1"/>
</dbReference>
<feature type="region of interest" description="Disordered" evidence="1">
    <location>
        <begin position="35"/>
        <end position="71"/>
    </location>
</feature>
<dbReference type="SUPFAM" id="SSF52266">
    <property type="entry name" value="SGNH hydrolase"/>
    <property type="match status" value="1"/>
</dbReference>
<protein>
    <recommendedName>
        <fullName evidence="2">SGNH hydrolase-type esterase domain-containing protein</fullName>
    </recommendedName>
</protein>
<accession>A0A8C5AD07</accession>
<dbReference type="Gene3D" id="3.40.50.12700">
    <property type="match status" value="1"/>
</dbReference>
<feature type="domain" description="SGNH hydrolase-type esterase" evidence="2">
    <location>
        <begin position="108"/>
        <end position="238"/>
    </location>
</feature>
<organism evidence="3 4">
    <name type="scientific">Gadus morhua</name>
    <name type="common">Atlantic cod</name>
    <dbReference type="NCBI Taxonomy" id="8049"/>
    <lineage>
        <taxon>Eukaryota</taxon>
        <taxon>Metazoa</taxon>
        <taxon>Chordata</taxon>
        <taxon>Craniata</taxon>
        <taxon>Vertebrata</taxon>
        <taxon>Euteleostomi</taxon>
        <taxon>Actinopterygii</taxon>
        <taxon>Neopterygii</taxon>
        <taxon>Teleostei</taxon>
        <taxon>Neoteleostei</taxon>
        <taxon>Acanthomorphata</taxon>
        <taxon>Zeiogadaria</taxon>
        <taxon>Gadariae</taxon>
        <taxon>Gadiformes</taxon>
        <taxon>Gadoidei</taxon>
        <taxon>Gadidae</taxon>
        <taxon>Gadus</taxon>
    </lineage>
</organism>
<dbReference type="Proteomes" id="UP000694546">
    <property type="component" value="Chromosome 12"/>
</dbReference>